<sequence>DCVIKGGHTYEDGKQFLHNCMGYTCAFGHFLNGVSYQPVTGPRPVCSVCLLANDPHITTFDEVHYDYHEKGEHFVAEGNFNGKKSYVKSKFSTCIRHLRTATCIETVYFKPSNMDHEIIILKDQWANPDTAKVMIQGFNQSIPVRGRKMTVLKGGVGASHQEYPVLAYWVDGCLQFIPIDTKDFMVKVCSSSIKVYVVHKARGTITGLCDKEKNVPRLRNGHKVEVPVVWGQNVDPTFGDEGKVNNYPYPATPRRQRRQVENGLCTASDEQMTDYIDTCKEEVGNHSSLTEKKRGNFIADCSFDRCIITQAGGDDEEVKKWLKQWPEMVQHEVFEEQHTTVYTDDELDFLLGQFENFDYLDKLNQTTDDGSTTPAPSISSTAPATSSSSTTPAPSISSTTPFP</sequence>
<evidence type="ECO:0000313" key="2">
    <source>
        <dbReference type="EMBL" id="CAL4085733.1"/>
    </source>
</evidence>
<dbReference type="AlphaFoldDB" id="A0AAV2QKJ3"/>
<name>A0AAV2QKJ3_MEGNR</name>
<evidence type="ECO:0000256" key="1">
    <source>
        <dbReference type="SAM" id="MobiDB-lite"/>
    </source>
</evidence>
<gene>
    <name evidence="2" type="ORF">MNOR_LOCUS12798</name>
</gene>
<dbReference type="Proteomes" id="UP001497623">
    <property type="component" value="Unassembled WGS sequence"/>
</dbReference>
<protein>
    <recommendedName>
        <fullName evidence="4">VWFD domain-containing protein</fullName>
    </recommendedName>
</protein>
<feature type="non-terminal residue" evidence="2">
    <location>
        <position position="1"/>
    </location>
</feature>
<feature type="compositionally biased region" description="Low complexity" evidence="1">
    <location>
        <begin position="371"/>
        <end position="403"/>
    </location>
</feature>
<organism evidence="2 3">
    <name type="scientific">Meganyctiphanes norvegica</name>
    <name type="common">Northern krill</name>
    <name type="synonym">Thysanopoda norvegica</name>
    <dbReference type="NCBI Taxonomy" id="48144"/>
    <lineage>
        <taxon>Eukaryota</taxon>
        <taxon>Metazoa</taxon>
        <taxon>Ecdysozoa</taxon>
        <taxon>Arthropoda</taxon>
        <taxon>Crustacea</taxon>
        <taxon>Multicrustacea</taxon>
        <taxon>Malacostraca</taxon>
        <taxon>Eumalacostraca</taxon>
        <taxon>Eucarida</taxon>
        <taxon>Euphausiacea</taxon>
        <taxon>Euphausiidae</taxon>
        <taxon>Meganyctiphanes</taxon>
    </lineage>
</organism>
<evidence type="ECO:0000313" key="3">
    <source>
        <dbReference type="Proteomes" id="UP001497623"/>
    </source>
</evidence>
<feature type="non-terminal residue" evidence="2">
    <location>
        <position position="403"/>
    </location>
</feature>
<keyword evidence="3" id="KW-1185">Reference proteome</keyword>
<evidence type="ECO:0008006" key="4">
    <source>
        <dbReference type="Google" id="ProtNLM"/>
    </source>
</evidence>
<comment type="caution">
    <text evidence="2">The sequence shown here is derived from an EMBL/GenBank/DDBJ whole genome shotgun (WGS) entry which is preliminary data.</text>
</comment>
<reference evidence="2 3" key="1">
    <citation type="submission" date="2024-05" db="EMBL/GenBank/DDBJ databases">
        <authorList>
            <person name="Wallberg A."/>
        </authorList>
    </citation>
    <scope>NUCLEOTIDE SEQUENCE [LARGE SCALE GENOMIC DNA]</scope>
</reference>
<feature type="region of interest" description="Disordered" evidence="1">
    <location>
        <begin position="365"/>
        <end position="403"/>
    </location>
</feature>
<accession>A0AAV2QKJ3</accession>
<dbReference type="EMBL" id="CAXKWB010007130">
    <property type="protein sequence ID" value="CAL4085733.1"/>
    <property type="molecule type" value="Genomic_DNA"/>
</dbReference>
<proteinExistence type="predicted"/>